<dbReference type="EnsemblMetazoa" id="ASIC004448-RA">
    <property type="protein sequence ID" value="ASIC004448-PA"/>
    <property type="gene ID" value="ASIC004448"/>
</dbReference>
<organism evidence="2">
    <name type="scientific">Anopheles sinensis</name>
    <name type="common">Mosquito</name>
    <dbReference type="NCBI Taxonomy" id="74873"/>
    <lineage>
        <taxon>Eukaryota</taxon>
        <taxon>Metazoa</taxon>
        <taxon>Ecdysozoa</taxon>
        <taxon>Arthropoda</taxon>
        <taxon>Hexapoda</taxon>
        <taxon>Insecta</taxon>
        <taxon>Pterygota</taxon>
        <taxon>Neoptera</taxon>
        <taxon>Endopterygota</taxon>
        <taxon>Diptera</taxon>
        <taxon>Nematocera</taxon>
        <taxon>Culicoidea</taxon>
        <taxon>Culicidae</taxon>
        <taxon>Anophelinae</taxon>
        <taxon>Anopheles</taxon>
    </lineage>
</organism>
<reference evidence="2 4" key="1">
    <citation type="journal article" date="2014" name="BMC Genomics">
        <title>Genome sequence of Anopheles sinensis provides insight into genetics basis of mosquito competence for malaria parasites.</title>
        <authorList>
            <person name="Zhou D."/>
            <person name="Zhang D."/>
            <person name="Ding G."/>
            <person name="Shi L."/>
            <person name="Hou Q."/>
            <person name="Ye Y."/>
            <person name="Xu Y."/>
            <person name="Zhou H."/>
            <person name="Xiong C."/>
            <person name="Li S."/>
            <person name="Yu J."/>
            <person name="Hong S."/>
            <person name="Yu X."/>
            <person name="Zou P."/>
            <person name="Chen C."/>
            <person name="Chang X."/>
            <person name="Wang W."/>
            <person name="Lv Y."/>
            <person name="Sun Y."/>
            <person name="Ma L."/>
            <person name="Shen B."/>
            <person name="Zhu C."/>
        </authorList>
    </citation>
    <scope>NUCLEOTIDE SEQUENCE [LARGE SCALE GENOMIC DNA]</scope>
</reference>
<accession>A0A084VGY9</accession>
<protein>
    <submittedName>
        <fullName evidence="2 3">Uncharacterized protein</fullName>
    </submittedName>
</protein>
<keyword evidence="4" id="KW-1185">Reference proteome</keyword>
<proteinExistence type="predicted"/>
<gene>
    <name evidence="2" type="ORF">ZHAS_00004448</name>
</gene>
<dbReference type="EMBL" id="ATLV01013117">
    <property type="status" value="NOT_ANNOTATED_CDS"/>
    <property type="molecule type" value="Genomic_DNA"/>
</dbReference>
<feature type="region of interest" description="Disordered" evidence="1">
    <location>
        <begin position="1"/>
        <end position="67"/>
    </location>
</feature>
<name>A0A084VGY9_ANOSI</name>
<evidence type="ECO:0000313" key="2">
    <source>
        <dbReference type="EMBL" id="KFB37233.1"/>
    </source>
</evidence>
<evidence type="ECO:0000313" key="4">
    <source>
        <dbReference type="Proteomes" id="UP000030765"/>
    </source>
</evidence>
<reference evidence="3" key="2">
    <citation type="submission" date="2020-05" db="UniProtKB">
        <authorList>
            <consortium name="EnsemblMetazoa"/>
        </authorList>
    </citation>
    <scope>IDENTIFICATION</scope>
</reference>
<dbReference type="Proteomes" id="UP000030765">
    <property type="component" value="Unassembled WGS sequence"/>
</dbReference>
<dbReference type="AlphaFoldDB" id="A0A084VGY9"/>
<feature type="compositionally biased region" description="Basic residues" evidence="1">
    <location>
        <begin position="41"/>
        <end position="63"/>
    </location>
</feature>
<sequence length="130" mass="14307">MKPDPGEKRNHKTLRSRFHFPGSQGSLGARSARCSQQVIHHSGKVLPKSRRNSPRKNPAHHPTTRPAVIAENAARPCRVQPSLPGADRVVASPPRLSPLLPIRPLFPLLDIAPDFIHPREDFPAGNGKHV</sequence>
<evidence type="ECO:0000256" key="1">
    <source>
        <dbReference type="SAM" id="MobiDB-lite"/>
    </source>
</evidence>
<feature type="compositionally biased region" description="Basic residues" evidence="1">
    <location>
        <begin position="9"/>
        <end position="18"/>
    </location>
</feature>
<dbReference type="EMBL" id="KE524840">
    <property type="protein sequence ID" value="KFB37233.1"/>
    <property type="molecule type" value="Genomic_DNA"/>
</dbReference>
<evidence type="ECO:0000313" key="3">
    <source>
        <dbReference type="EnsemblMetazoa" id="ASIC004448-PA"/>
    </source>
</evidence>
<dbReference type="VEuPathDB" id="VectorBase:ASIC004448"/>